<keyword evidence="2" id="KW-0812">Transmembrane</keyword>
<feature type="region of interest" description="Disordered" evidence="1">
    <location>
        <begin position="288"/>
        <end position="331"/>
    </location>
</feature>
<reference evidence="4 5" key="1">
    <citation type="submission" date="2019-07" db="EMBL/GenBank/DDBJ databases">
        <title>New species of Amycolatopsis and Streptomyces.</title>
        <authorList>
            <person name="Duangmal K."/>
            <person name="Teo W.F.A."/>
            <person name="Lipun K."/>
        </authorList>
    </citation>
    <scope>NUCLEOTIDE SEQUENCE [LARGE SCALE GENOMIC DNA]</scope>
    <source>
        <strain evidence="4 5">NBRC 109810</strain>
    </source>
</reference>
<proteinExistence type="predicted"/>
<keyword evidence="2" id="KW-0472">Membrane</keyword>
<keyword evidence="2" id="KW-1133">Transmembrane helix</keyword>
<dbReference type="Proteomes" id="UP000325849">
    <property type="component" value="Unassembled WGS sequence"/>
</dbReference>
<comment type="caution">
    <text evidence="4">The sequence shown here is derived from an EMBL/GenBank/DDBJ whole genome shotgun (WGS) entry which is preliminary data.</text>
</comment>
<feature type="compositionally biased region" description="Low complexity" evidence="1">
    <location>
        <begin position="288"/>
        <end position="318"/>
    </location>
</feature>
<dbReference type="RefSeq" id="WP_152884581.1">
    <property type="nucleotide sequence ID" value="NZ_VJZD01000005.1"/>
</dbReference>
<evidence type="ECO:0000256" key="2">
    <source>
        <dbReference type="SAM" id="Phobius"/>
    </source>
</evidence>
<evidence type="ECO:0000256" key="1">
    <source>
        <dbReference type="SAM" id="MobiDB-lite"/>
    </source>
</evidence>
<feature type="transmembrane region" description="Helical" evidence="2">
    <location>
        <begin position="95"/>
        <end position="114"/>
    </location>
</feature>
<accession>A0A5N8V805</accession>
<protein>
    <recommendedName>
        <fullName evidence="3">Outer membrane channel protein CpnT-like N-terminal domain-containing protein</fullName>
    </recommendedName>
</protein>
<organism evidence="4 5">
    <name type="scientific">Streptomyces adustus</name>
    <dbReference type="NCBI Taxonomy" id="1609272"/>
    <lineage>
        <taxon>Bacteria</taxon>
        <taxon>Bacillati</taxon>
        <taxon>Actinomycetota</taxon>
        <taxon>Actinomycetes</taxon>
        <taxon>Kitasatosporales</taxon>
        <taxon>Streptomycetaceae</taxon>
        <taxon>Streptomyces</taxon>
    </lineage>
</organism>
<dbReference type="InterPro" id="IPR057746">
    <property type="entry name" value="CpnT-like_N"/>
</dbReference>
<dbReference type="AlphaFoldDB" id="A0A5N8V805"/>
<gene>
    <name evidence="4" type="ORF">FNH09_02365</name>
</gene>
<dbReference type="EMBL" id="VJZD01000005">
    <property type="protein sequence ID" value="MPY30194.1"/>
    <property type="molecule type" value="Genomic_DNA"/>
</dbReference>
<feature type="domain" description="Outer membrane channel protein CpnT-like N-terminal" evidence="3">
    <location>
        <begin position="8"/>
        <end position="122"/>
    </location>
</feature>
<dbReference type="Pfam" id="PF25547">
    <property type="entry name" value="WXG100_2"/>
    <property type="match status" value="1"/>
</dbReference>
<name>A0A5N8V805_9ACTN</name>
<sequence length="331" mass="33443">MIAALVGDNWPTARADRLEDLSRRWEEMGRLASAVQQEITAAHAALRSGVGGDVADAFTGFLDELGAAFGAVVDYTGEMSRSTFKSGQDIAYTKAMMLLQAFVVLLQVLQWMIWAPEAIPALLTAGRYGILKAAGQLAVQAGIAAVIGAGMSLAVQIFQIMSGERKGIDWDAVGAAAKDGALGGAVVGLSFGLAGLLPKSFRANIFTKIVVAAAGGVAGAALTWKVDGGGPINWGLSFVAGAAGGIDGGRHARKALGSDIKAPHLLNSPDALTAVADMVQHTTDWATLGGQATSTGTGTGTGKSSSAGRGTGADQAGSAGRGRGGGHRQQG</sequence>
<evidence type="ECO:0000313" key="5">
    <source>
        <dbReference type="Proteomes" id="UP000325849"/>
    </source>
</evidence>
<keyword evidence="5" id="KW-1185">Reference proteome</keyword>
<feature type="transmembrane region" description="Helical" evidence="2">
    <location>
        <begin position="134"/>
        <end position="158"/>
    </location>
</feature>
<evidence type="ECO:0000259" key="3">
    <source>
        <dbReference type="Pfam" id="PF25547"/>
    </source>
</evidence>
<evidence type="ECO:0000313" key="4">
    <source>
        <dbReference type="EMBL" id="MPY30194.1"/>
    </source>
</evidence>
<dbReference type="OrthoDB" id="7064923at2"/>